<evidence type="ECO:0000313" key="1">
    <source>
        <dbReference type="EnsemblMetazoa" id="Aqu2.1.15950_001"/>
    </source>
</evidence>
<dbReference type="EnsemblMetazoa" id="Aqu2.1.15950_001">
    <property type="protein sequence ID" value="Aqu2.1.15950_001"/>
    <property type="gene ID" value="Aqu2.1.15950"/>
</dbReference>
<proteinExistence type="predicted"/>
<dbReference type="AlphaFoldDB" id="A0A1X7TM78"/>
<name>A0A1X7TM78_AMPQE</name>
<accession>A0A1X7TM78</accession>
<reference evidence="1" key="1">
    <citation type="submission" date="2017-05" db="UniProtKB">
        <authorList>
            <consortium name="EnsemblMetazoa"/>
        </authorList>
    </citation>
    <scope>IDENTIFICATION</scope>
</reference>
<sequence>VSTEVVSTEVSPSVSIVAQEVIIDDDPAYGQVENTIRSNVQLLTEVNPAYSTCNAVNGHSISNDDDVVYEA</sequence>
<dbReference type="InParanoid" id="A0A1X7TM78"/>
<protein>
    <submittedName>
        <fullName evidence="1">Uncharacterized protein</fullName>
    </submittedName>
</protein>
<organism evidence="1">
    <name type="scientific">Amphimedon queenslandica</name>
    <name type="common">Sponge</name>
    <dbReference type="NCBI Taxonomy" id="400682"/>
    <lineage>
        <taxon>Eukaryota</taxon>
        <taxon>Metazoa</taxon>
        <taxon>Porifera</taxon>
        <taxon>Demospongiae</taxon>
        <taxon>Heteroscleromorpha</taxon>
        <taxon>Haplosclerida</taxon>
        <taxon>Niphatidae</taxon>
        <taxon>Amphimedon</taxon>
    </lineage>
</organism>